<evidence type="ECO:0000256" key="8">
    <source>
        <dbReference type="ARBA" id="ARBA00023288"/>
    </source>
</evidence>
<dbReference type="GO" id="GO:0042124">
    <property type="term" value="F:1,3-beta-glucanosyltransferase activity"/>
    <property type="evidence" value="ECO:0007669"/>
    <property type="project" value="TreeGrafter"/>
</dbReference>
<dbReference type="InterPro" id="IPR017853">
    <property type="entry name" value="GH"/>
</dbReference>
<evidence type="ECO:0000256" key="7">
    <source>
        <dbReference type="ARBA" id="ARBA00023180"/>
    </source>
</evidence>
<keyword evidence="13" id="KW-1185">Reference proteome</keyword>
<accession>C5FKA3</accession>
<keyword evidence="7" id="KW-0325">Glycoprotein</keyword>
<evidence type="ECO:0000256" key="9">
    <source>
        <dbReference type="ARBA" id="ARBA00025026"/>
    </source>
</evidence>
<dbReference type="GO" id="GO:0031505">
    <property type="term" value="P:fungal-type cell wall organization"/>
    <property type="evidence" value="ECO:0007669"/>
    <property type="project" value="TreeGrafter"/>
</dbReference>
<dbReference type="Proteomes" id="UP000002035">
    <property type="component" value="Unassembled WGS sequence"/>
</dbReference>
<dbReference type="AlphaFoldDB" id="C5FKA3"/>
<evidence type="ECO:0000256" key="10">
    <source>
        <dbReference type="RuleBase" id="RU361209"/>
    </source>
</evidence>
<feature type="chain" id="PRO_5005125209" description="1,3-beta-glucanosyltransferase" evidence="10">
    <location>
        <begin position="20"/>
        <end position="476"/>
    </location>
</feature>
<evidence type="ECO:0000256" key="5">
    <source>
        <dbReference type="ARBA" id="ARBA00022729"/>
    </source>
</evidence>
<keyword evidence="8 10" id="KW-0449">Lipoprotein</keyword>
<dbReference type="FunFam" id="3.20.20.80:FF:000032">
    <property type="entry name" value="1,3-beta-glucanosyltransferase"/>
    <property type="match status" value="1"/>
</dbReference>
<dbReference type="Pfam" id="PF03198">
    <property type="entry name" value="Glyco_hydro_72"/>
    <property type="match status" value="1"/>
</dbReference>
<dbReference type="PANTHER" id="PTHR31468:SF4">
    <property type="entry name" value="1,3-BETA-GLUCANOSYLTRANSFERASE GAS3-RELATED"/>
    <property type="match status" value="1"/>
</dbReference>
<feature type="region of interest" description="Disordered" evidence="11">
    <location>
        <begin position="422"/>
        <end position="449"/>
    </location>
</feature>
<dbReference type="GO" id="GO:0098552">
    <property type="term" value="C:side of membrane"/>
    <property type="evidence" value="ECO:0007669"/>
    <property type="project" value="UniProtKB-KW"/>
</dbReference>
<evidence type="ECO:0000256" key="2">
    <source>
        <dbReference type="ARBA" id="ARBA00007528"/>
    </source>
</evidence>
<dbReference type="Gene3D" id="3.20.20.80">
    <property type="entry name" value="Glycosidases"/>
    <property type="match status" value="1"/>
</dbReference>
<dbReference type="VEuPathDB" id="FungiDB:MCYG_02944"/>
<keyword evidence="6 10" id="KW-0472">Membrane</keyword>
<dbReference type="GO" id="GO:0071970">
    <property type="term" value="P:fungal-type cell wall (1-&gt;3)-beta-D-glucan biosynthetic process"/>
    <property type="evidence" value="ECO:0007669"/>
    <property type="project" value="TreeGrafter"/>
</dbReference>
<dbReference type="OrthoDB" id="421038at2759"/>
<dbReference type="HOGENOM" id="CLU_021855_1_2_1"/>
<evidence type="ECO:0000256" key="4">
    <source>
        <dbReference type="ARBA" id="ARBA00022679"/>
    </source>
</evidence>
<evidence type="ECO:0000256" key="1">
    <source>
        <dbReference type="ARBA" id="ARBA00004609"/>
    </source>
</evidence>
<evidence type="ECO:0000313" key="12">
    <source>
        <dbReference type="EMBL" id="EEQ30125.1"/>
    </source>
</evidence>
<dbReference type="RefSeq" id="XP_002847438.1">
    <property type="nucleotide sequence ID" value="XM_002847392.1"/>
</dbReference>
<protein>
    <recommendedName>
        <fullName evidence="10">1,3-beta-glucanosyltransferase</fullName>
        <ecNumber evidence="10">2.4.1.-</ecNumber>
    </recommendedName>
</protein>
<reference evidence="13" key="1">
    <citation type="journal article" date="2012" name="MBio">
        <title>Comparative genome analysis of Trichophyton rubrum and related dermatophytes reveals candidate genes involved in infection.</title>
        <authorList>
            <person name="Martinez D.A."/>
            <person name="Oliver B.G."/>
            <person name="Graeser Y."/>
            <person name="Goldberg J.M."/>
            <person name="Li W."/>
            <person name="Martinez-Rossi N.M."/>
            <person name="Monod M."/>
            <person name="Shelest E."/>
            <person name="Barton R.C."/>
            <person name="Birch E."/>
            <person name="Brakhage A.A."/>
            <person name="Chen Z."/>
            <person name="Gurr S.J."/>
            <person name="Heiman D."/>
            <person name="Heitman J."/>
            <person name="Kosti I."/>
            <person name="Rossi A."/>
            <person name="Saif S."/>
            <person name="Samalova M."/>
            <person name="Saunders C.W."/>
            <person name="Shea T."/>
            <person name="Summerbell R.C."/>
            <person name="Xu J."/>
            <person name="Young S."/>
            <person name="Zeng Q."/>
            <person name="Birren B.W."/>
            <person name="Cuomo C.A."/>
            <person name="White T.C."/>
        </authorList>
    </citation>
    <scope>NUCLEOTIDE SEQUENCE [LARGE SCALE GENOMIC DNA]</scope>
    <source>
        <strain evidence="13">ATCC MYA-4605 / CBS 113480</strain>
    </source>
</reference>
<dbReference type="EC" id="2.4.1.-" evidence="10"/>
<feature type="compositionally biased region" description="Polar residues" evidence="11">
    <location>
        <begin position="428"/>
        <end position="442"/>
    </location>
</feature>
<name>C5FKA3_ARTOC</name>
<evidence type="ECO:0000313" key="13">
    <source>
        <dbReference type="Proteomes" id="UP000002035"/>
    </source>
</evidence>
<dbReference type="GO" id="GO:0005886">
    <property type="term" value="C:plasma membrane"/>
    <property type="evidence" value="ECO:0007669"/>
    <property type="project" value="UniProtKB-SubCell"/>
</dbReference>
<sequence>MKQFALLASLCGLFSAVAAVTPVDVQGSQFVNLKTNTRFQMVGVDYQPGGSSGYKPESGKDPLSSADDCLRDAILLQRLGVNTIRIYNLDPSLNHDECVSIFNAAGIYLLLDVSTPIYGEYLNRAEPSSSYTKDFVTRLFSMVEAFKDYPNLLGFFGGNEIINEDAAKDVPAYIRAIQRDLKDYIAQHSMRKIPVGYSAADVREVLKDSWNYVTCQSSESPTSNADFFGVNSYSWCGDSSYTESGYDKLVDLFSKTSVPVFFSEYGCNEVKPRIFTEVQAVYGPEMTKAMCGGLIYEYSQEDNEYGLVKLGGKDNTTLLIDYDNLLGQFKKLDIEKLQSLDPSTTTVKPPTCKPSLITSSNFLKKFDIPKRPAGVDELIKNGIKNPPKGKLVKVKNTKTDTKVFTKDGKLLSNLELKILKEDQANVPGENTSGTPTENSNSPDGKKPSHSGAGMKILNLYFASVLSASVVLSQILA</sequence>
<evidence type="ECO:0000256" key="3">
    <source>
        <dbReference type="ARBA" id="ARBA00022622"/>
    </source>
</evidence>
<dbReference type="PANTHER" id="PTHR31468">
    <property type="entry name" value="1,3-BETA-GLUCANOSYLTRANSFERASE GAS1"/>
    <property type="match status" value="1"/>
</dbReference>
<dbReference type="OMA" id="HDKCMTI"/>
<dbReference type="eggNOG" id="ENOG502QRZZ">
    <property type="taxonomic scope" value="Eukaryota"/>
</dbReference>
<keyword evidence="3 10" id="KW-0336">GPI-anchor</keyword>
<dbReference type="InterPro" id="IPR004886">
    <property type="entry name" value="Glucanosyltransferase"/>
</dbReference>
<comment type="function">
    <text evidence="9">Splits internally a 1,3-beta-glucan molecule and transfers the newly generated reducing end (the donor) to the non-reducing end of another 1,3-beta-glucan molecule (the acceptor) forming a 1,3-beta linkage, resulting in the elongation of 1,3-beta-glucan chains in the cell wall. Involved in cell wall morphogenesis.</text>
</comment>
<keyword evidence="5 10" id="KW-0732">Signal</keyword>
<proteinExistence type="inferred from homology"/>
<feature type="signal peptide" evidence="10">
    <location>
        <begin position="1"/>
        <end position="19"/>
    </location>
</feature>
<evidence type="ECO:0000256" key="6">
    <source>
        <dbReference type="ARBA" id="ARBA00023136"/>
    </source>
</evidence>
<comment type="similarity">
    <text evidence="2 10">Belongs to the glycosyl hydrolase 72 family.</text>
</comment>
<dbReference type="GO" id="GO:0009277">
    <property type="term" value="C:fungal-type cell wall"/>
    <property type="evidence" value="ECO:0007669"/>
    <property type="project" value="EnsemblFungi"/>
</dbReference>
<gene>
    <name evidence="12" type="ORF">MCYG_02944</name>
</gene>
<comment type="subcellular location">
    <subcellularLocation>
        <location evidence="1 10">Cell membrane</location>
        <topology evidence="1 10">Lipid-anchor</topology>
        <topology evidence="1 10">GPI-anchor</topology>
    </subcellularLocation>
</comment>
<dbReference type="GeneID" id="9224884"/>
<dbReference type="EMBL" id="DS995703">
    <property type="protein sequence ID" value="EEQ30125.1"/>
    <property type="molecule type" value="Genomic_DNA"/>
</dbReference>
<keyword evidence="4 10" id="KW-0808">Transferase</keyword>
<dbReference type="SUPFAM" id="SSF51445">
    <property type="entry name" value="(Trans)glycosidases"/>
    <property type="match status" value="1"/>
</dbReference>
<organism evidence="12 13">
    <name type="scientific">Arthroderma otae (strain ATCC MYA-4605 / CBS 113480)</name>
    <name type="common">Microsporum canis</name>
    <dbReference type="NCBI Taxonomy" id="554155"/>
    <lineage>
        <taxon>Eukaryota</taxon>
        <taxon>Fungi</taxon>
        <taxon>Dikarya</taxon>
        <taxon>Ascomycota</taxon>
        <taxon>Pezizomycotina</taxon>
        <taxon>Eurotiomycetes</taxon>
        <taxon>Eurotiomycetidae</taxon>
        <taxon>Onygenales</taxon>
        <taxon>Arthrodermataceae</taxon>
        <taxon>Microsporum</taxon>
    </lineage>
</organism>
<evidence type="ECO:0000256" key="11">
    <source>
        <dbReference type="SAM" id="MobiDB-lite"/>
    </source>
</evidence>